<dbReference type="SUPFAM" id="SSF54171">
    <property type="entry name" value="DNA-binding domain"/>
    <property type="match status" value="1"/>
</dbReference>
<name>A0AAF1B5V6_DAUCS</name>
<evidence type="ECO:0000256" key="10">
    <source>
        <dbReference type="ARBA" id="ARBA00023242"/>
    </source>
</evidence>
<dbReference type="Gene3D" id="3.30.160.360">
    <property type="match status" value="1"/>
</dbReference>
<keyword evidence="7 11" id="KW-0103">Bromodomain</keyword>
<dbReference type="GO" id="GO:0003677">
    <property type="term" value="F:DNA binding"/>
    <property type="evidence" value="ECO:0007669"/>
    <property type="project" value="UniProtKB-KW"/>
</dbReference>
<dbReference type="SMART" id="SM00249">
    <property type="entry name" value="PHD"/>
    <property type="match status" value="2"/>
</dbReference>
<keyword evidence="13" id="KW-0175">Coiled coil</keyword>
<dbReference type="GO" id="GO:0005634">
    <property type="term" value="C:nucleus"/>
    <property type="evidence" value="ECO:0007669"/>
    <property type="project" value="UniProtKB-SubCell"/>
</dbReference>
<dbReference type="GO" id="GO:0006508">
    <property type="term" value="P:proteolysis"/>
    <property type="evidence" value="ECO:0007669"/>
    <property type="project" value="InterPro"/>
</dbReference>
<keyword evidence="3" id="KW-0479">Metal-binding</keyword>
<evidence type="ECO:0000259" key="16">
    <source>
        <dbReference type="PROSITE" id="PS50982"/>
    </source>
</evidence>
<reference evidence="17" key="2">
    <citation type="submission" date="2022-03" db="EMBL/GenBank/DDBJ databases">
        <title>Draft title - Genomic analysis of global carrot germplasm unveils the trajectory of domestication and the origin of high carotenoid orange carrot.</title>
        <authorList>
            <person name="Iorizzo M."/>
            <person name="Ellison S."/>
            <person name="Senalik D."/>
            <person name="Macko-Podgorni A."/>
            <person name="Grzebelus D."/>
            <person name="Bostan H."/>
            <person name="Rolling W."/>
            <person name="Curaba J."/>
            <person name="Simon P."/>
        </authorList>
    </citation>
    <scope>NUCLEOTIDE SEQUENCE</scope>
    <source>
        <tissue evidence="17">Leaf</tissue>
    </source>
</reference>
<evidence type="ECO:0000256" key="9">
    <source>
        <dbReference type="ARBA" id="ARBA00023163"/>
    </source>
</evidence>
<dbReference type="InterPro" id="IPR001969">
    <property type="entry name" value="Aspartic_peptidase_AS"/>
</dbReference>
<dbReference type="InterPro" id="IPR019787">
    <property type="entry name" value="Znf_PHD-finger"/>
</dbReference>
<gene>
    <name evidence="17" type="ORF">DCAR_0624535</name>
</gene>
<feature type="domain" description="Bromo" evidence="14">
    <location>
        <begin position="1137"/>
        <end position="1185"/>
    </location>
</feature>
<evidence type="ECO:0000313" key="17">
    <source>
        <dbReference type="EMBL" id="WOH05122.1"/>
    </source>
</evidence>
<dbReference type="Pfam" id="PF01429">
    <property type="entry name" value="MBD"/>
    <property type="match status" value="1"/>
</dbReference>
<feature type="coiled-coil region" evidence="13">
    <location>
        <begin position="1358"/>
        <end position="1385"/>
    </location>
</feature>
<keyword evidence="18" id="KW-1185">Reference proteome</keyword>
<evidence type="ECO:0000259" key="15">
    <source>
        <dbReference type="PROSITE" id="PS50016"/>
    </source>
</evidence>
<keyword evidence="8" id="KW-0238">DNA-binding</keyword>
<dbReference type="GO" id="GO:0004190">
    <property type="term" value="F:aspartic-type endopeptidase activity"/>
    <property type="evidence" value="ECO:0007669"/>
    <property type="project" value="InterPro"/>
</dbReference>
<dbReference type="Proteomes" id="UP000077755">
    <property type="component" value="Chromosome 6"/>
</dbReference>
<evidence type="ECO:0000313" key="18">
    <source>
        <dbReference type="Proteomes" id="UP000077755"/>
    </source>
</evidence>
<dbReference type="Pfam" id="PF00439">
    <property type="entry name" value="Bromodomain"/>
    <property type="match status" value="1"/>
</dbReference>
<protein>
    <recommendedName>
        <fullName evidence="19">PHD-type domain-containing protein</fullName>
    </recommendedName>
</protein>
<dbReference type="InterPro" id="IPR011011">
    <property type="entry name" value="Znf_FYVE_PHD"/>
</dbReference>
<evidence type="ECO:0000256" key="3">
    <source>
        <dbReference type="ARBA" id="ARBA00022723"/>
    </source>
</evidence>
<evidence type="ECO:0000256" key="5">
    <source>
        <dbReference type="ARBA" id="ARBA00022833"/>
    </source>
</evidence>
<dbReference type="CDD" id="cd15519">
    <property type="entry name" value="PHD1_Lid2p_like"/>
    <property type="match status" value="1"/>
</dbReference>
<dbReference type="PROSITE" id="PS51542">
    <property type="entry name" value="FYRN"/>
    <property type="match status" value="1"/>
</dbReference>
<keyword evidence="10" id="KW-0539">Nucleus</keyword>
<feature type="domain" description="PHD-type" evidence="15">
    <location>
        <begin position="58"/>
        <end position="115"/>
    </location>
</feature>
<dbReference type="InterPro" id="IPR028942">
    <property type="entry name" value="WHIM1_dom"/>
</dbReference>
<dbReference type="SUPFAM" id="SSF57903">
    <property type="entry name" value="FYVE/PHD zinc finger"/>
    <property type="match status" value="2"/>
</dbReference>
<dbReference type="Pfam" id="PF00628">
    <property type="entry name" value="PHD"/>
    <property type="match status" value="2"/>
</dbReference>
<evidence type="ECO:0000256" key="7">
    <source>
        <dbReference type="ARBA" id="ARBA00023117"/>
    </source>
</evidence>
<dbReference type="PROSITE" id="PS01359">
    <property type="entry name" value="ZF_PHD_1"/>
    <property type="match status" value="2"/>
</dbReference>
<dbReference type="PROSITE" id="PS50014">
    <property type="entry name" value="BROMODOMAIN_2"/>
    <property type="match status" value="1"/>
</dbReference>
<evidence type="ECO:0000256" key="12">
    <source>
        <dbReference type="PROSITE-ProRule" id="PRU00146"/>
    </source>
</evidence>
<dbReference type="InterPro" id="IPR001739">
    <property type="entry name" value="Methyl_CpG_DNA-bd"/>
</dbReference>
<dbReference type="PROSITE" id="PS50016">
    <property type="entry name" value="ZF_PHD_2"/>
    <property type="match status" value="2"/>
</dbReference>
<keyword evidence="6" id="KW-0805">Transcription regulation</keyword>
<feature type="domain" description="PHD-type" evidence="15">
    <location>
        <begin position="1236"/>
        <end position="1286"/>
    </location>
</feature>
<keyword evidence="9" id="KW-0804">Transcription</keyword>
<dbReference type="GO" id="GO:0000785">
    <property type="term" value="C:chromatin"/>
    <property type="evidence" value="ECO:0007669"/>
    <property type="project" value="UniProtKB-ARBA"/>
</dbReference>
<keyword evidence="4 12" id="KW-0863">Zinc-finger</keyword>
<dbReference type="Gene3D" id="3.30.890.10">
    <property type="entry name" value="Methyl-cpg-binding Protein 2, Chain A"/>
    <property type="match status" value="1"/>
</dbReference>
<dbReference type="GO" id="GO:0008270">
    <property type="term" value="F:zinc ion binding"/>
    <property type="evidence" value="ECO:0007669"/>
    <property type="project" value="UniProtKB-KW"/>
</dbReference>
<evidence type="ECO:0000256" key="4">
    <source>
        <dbReference type="ARBA" id="ARBA00022771"/>
    </source>
</evidence>
<dbReference type="PROSITE" id="PS50982">
    <property type="entry name" value="MBD"/>
    <property type="match status" value="1"/>
</dbReference>
<dbReference type="InterPro" id="IPR013083">
    <property type="entry name" value="Znf_RING/FYVE/PHD"/>
</dbReference>
<dbReference type="InterPro" id="IPR019786">
    <property type="entry name" value="Zinc_finger_PHD-type_CS"/>
</dbReference>
<evidence type="ECO:0000259" key="14">
    <source>
        <dbReference type="PROSITE" id="PS50014"/>
    </source>
</evidence>
<dbReference type="Gene3D" id="1.20.920.10">
    <property type="entry name" value="Bromodomain-like"/>
    <property type="match status" value="1"/>
</dbReference>
<evidence type="ECO:0000256" key="6">
    <source>
        <dbReference type="ARBA" id="ARBA00023015"/>
    </source>
</evidence>
<evidence type="ECO:0000256" key="11">
    <source>
        <dbReference type="PROSITE-ProRule" id="PRU00035"/>
    </source>
</evidence>
<comment type="subcellular location">
    <subcellularLocation>
        <location evidence="1">Nucleus</location>
    </subcellularLocation>
</comment>
<dbReference type="PROSITE" id="PS00141">
    <property type="entry name" value="ASP_PROTEASE"/>
    <property type="match status" value="1"/>
</dbReference>
<reference evidence="17" key="1">
    <citation type="journal article" date="2016" name="Nat. Genet.">
        <title>A high-quality carrot genome assembly provides new insights into carotenoid accumulation and asterid genome evolution.</title>
        <authorList>
            <person name="Iorizzo M."/>
            <person name="Ellison S."/>
            <person name="Senalik D."/>
            <person name="Zeng P."/>
            <person name="Satapoomin P."/>
            <person name="Huang J."/>
            <person name="Bowman M."/>
            <person name="Iovene M."/>
            <person name="Sanseverino W."/>
            <person name="Cavagnaro P."/>
            <person name="Yildiz M."/>
            <person name="Macko-Podgorni A."/>
            <person name="Moranska E."/>
            <person name="Grzebelus E."/>
            <person name="Grzebelus D."/>
            <person name="Ashrafi H."/>
            <person name="Zheng Z."/>
            <person name="Cheng S."/>
            <person name="Spooner D."/>
            <person name="Van Deynze A."/>
            <person name="Simon P."/>
        </authorList>
    </citation>
    <scope>NUCLEOTIDE SEQUENCE</scope>
    <source>
        <tissue evidence="17">Leaf</tissue>
    </source>
</reference>
<evidence type="ECO:0000256" key="8">
    <source>
        <dbReference type="ARBA" id="ARBA00023125"/>
    </source>
</evidence>
<dbReference type="InterPro" id="IPR001965">
    <property type="entry name" value="Znf_PHD"/>
</dbReference>
<dbReference type="Pfam" id="PF15612">
    <property type="entry name" value="WHIM1"/>
    <property type="match status" value="1"/>
</dbReference>
<accession>A0AAF1B5V6</accession>
<organism evidence="17 18">
    <name type="scientific">Daucus carota subsp. sativus</name>
    <name type="common">Carrot</name>
    <dbReference type="NCBI Taxonomy" id="79200"/>
    <lineage>
        <taxon>Eukaryota</taxon>
        <taxon>Viridiplantae</taxon>
        <taxon>Streptophyta</taxon>
        <taxon>Embryophyta</taxon>
        <taxon>Tracheophyta</taxon>
        <taxon>Spermatophyta</taxon>
        <taxon>Magnoliopsida</taxon>
        <taxon>eudicotyledons</taxon>
        <taxon>Gunneridae</taxon>
        <taxon>Pentapetalae</taxon>
        <taxon>asterids</taxon>
        <taxon>campanulids</taxon>
        <taxon>Apiales</taxon>
        <taxon>Apiaceae</taxon>
        <taxon>Apioideae</taxon>
        <taxon>Scandiceae</taxon>
        <taxon>Daucinae</taxon>
        <taxon>Daucus</taxon>
        <taxon>Daucus sect. Daucus</taxon>
    </lineage>
</organism>
<sequence length="1768" mass="196614">MDHTDSTHLISLLTRPFRNINLNDSSDSPSRDSLSIVQSYLSNSSSFPGAPATLPGGAIDCAACRSLIIESESGSGKGGLLVCDGCELGFHVDCAGMRGREVMFEEWLCGQCSRRGVVRCDGLRTRANKRCRRNKLVEGNVSDLPRGDGEGEDSRFSRFRFQASSHLVHRSVKMGNEELSQPKDPQIHSLAEFDLRPSSTSLKGSSNKRPLPRIKKKMCLESLREFICKSCGGVLEEGWSVEFKNSRSKDESDVVYCAPDGKKFESMLEVARYIGLTPNADTTECEIRSHELDVSLTGSSERKKRKTARLAPTNGDTRVKDVINDFDKDEVSGIENVDIAGKSVNCTKVTDANFEKTSGWTSKEYNDGYPVQYEDFFIISAGKIDFRPSYHNANEIWPIGYKSCWHDKVTGSLFICEVLDGGDSGPVFSVKRCSCSQVPIPGGSTILYKSNLAHLADQHEENNDSVFSLEEESDFNFLMMMLSDPPPQEQDFLFHLGSTIDLNDQTLKVPSVETNAGDGESENIVSDKTVLHDVIGEISVEERSSSLAWLRVCGKLIDACRNAFTQTGTFEYFCRHAAGATCSSKWEIKNQNFDWNADRLIKFIGLFESVDVPSVIRDHKAFDVSSALLSKWLGEDRFGLNVQFVKELLEQNLGAIACHEYVSLKERESYSSSLTVGSGFLLAKTKDGVDLTSEKVDDLTERCQTSNIPAANDRVIDDIIIPEGTPVSSRLPPSLLSDALQVQEFLIRFHGVLELRDLFSFEELEKELISLGLDCFDHEIIQGVSEKSKGIPSHRTVDTESDPAVSDKDPHAKITLKMKEHQDQLPSIAFNRCNGFALTKIHCSLIRVLIGELQSKVAAVIDPEFDISELKSKRGRKKDADSWISEMRNKMNIPPLNELTWPELLRRYILSVSSLGEKLNSADITTLESRNVFRCLQGDGGVFCGSPTGPVGIRADAAFLAEAIQNIYGSYIREHDVIAIDDVKSQETILERVDVEDAELPGWAKALEPVRKLPTNVGARIRRCINEALDKSPPEWAKKVLEHSISKSVYRGNASGPTKKAVISVLEDLQSGGLQQKSGKEQKKKKRYISISDILTKQCRKVLRSLAAHDDSKNLRDMLEKEFTNGEDEGLLGSLAIVSRPFDLRTINLKLAAGAYGGSHEAFLEDVKEFWANVLIVSKDKPDLIRLVEILSQTFDSLYQKEVLTQFQKLEKWRQSGRVSLEALSELDDKAPWEGGGACKVCGIDDDDANVLLCDKCNAEYHQYCLDPPLAKIPEENWYCPSCVVGTSTTQSASGTRSQFLHYREYQGEIGSHFEFIAHLASDMEEREYWELELYQRSHLLTYLCDELLNSALVRQHIDQCTETLTKLMQNLRSTSAELKTLKHKEASFEAKVAECDRSVKVSLSSSLATGSANVSSDDPIVLLNNSQSENSELASVRTRILQLNNLTAGLYSQFMKLSTRRKFLGRDSSGRSYWVLADSGTQPSPISSSNGEMQWSGQIISASFSETVSPPFPYICSKFVMNESNKELVESIGLIGSNGTPTLLPSTSHLSDSVAMLISQEAVVGEAPKLPDDVKLTCLQDERTFNANTSNNFPNNSLQHTVKHQDKKVSLHCGAPLCKVLDCCIVPEPSLRPLVGRAGYILQQLKINLLDMDAALPEEAIKPSRSKLERRWAWRSFVKSAERIYEMAQATIALEDMIKSEYLKKTWRYWSSLTMAAKISTLSSLALRIYSLDAAINYNKSSSSDDFQKSLKQEKKGTGDLTCISHV</sequence>
<comment type="similarity">
    <text evidence="2">Belongs to the WAL family.</text>
</comment>
<dbReference type="InterPro" id="IPR003888">
    <property type="entry name" value="FYrich_N"/>
</dbReference>
<dbReference type="PANTHER" id="PTHR47162:SF8">
    <property type="entry name" value="METHYL-CPG-BINDING DOMAIN-CONTAINING PROTEIN 9"/>
    <property type="match status" value="1"/>
</dbReference>
<proteinExistence type="inferred from homology"/>
<feature type="domain" description="MBD" evidence="16">
    <location>
        <begin position="225"/>
        <end position="292"/>
    </location>
</feature>
<evidence type="ECO:0008006" key="19">
    <source>
        <dbReference type="Google" id="ProtNLM"/>
    </source>
</evidence>
<dbReference type="InterPro" id="IPR016177">
    <property type="entry name" value="DNA-bd_dom_sf"/>
</dbReference>
<dbReference type="SUPFAM" id="SSF47370">
    <property type="entry name" value="Bromodomain"/>
    <property type="match status" value="1"/>
</dbReference>
<evidence type="ECO:0000256" key="2">
    <source>
        <dbReference type="ARBA" id="ARBA00007444"/>
    </source>
</evidence>
<dbReference type="InterPro" id="IPR036427">
    <property type="entry name" value="Bromodomain-like_sf"/>
</dbReference>
<dbReference type="EMBL" id="CP093348">
    <property type="protein sequence ID" value="WOH05122.1"/>
    <property type="molecule type" value="Genomic_DNA"/>
</dbReference>
<evidence type="ECO:0000256" key="13">
    <source>
        <dbReference type="SAM" id="Coils"/>
    </source>
</evidence>
<dbReference type="PANTHER" id="PTHR47162">
    <property type="entry name" value="OS02G0192300 PROTEIN"/>
    <property type="match status" value="1"/>
</dbReference>
<keyword evidence="5" id="KW-0862">Zinc</keyword>
<evidence type="ECO:0000256" key="1">
    <source>
        <dbReference type="ARBA" id="ARBA00004123"/>
    </source>
</evidence>
<dbReference type="InterPro" id="IPR001487">
    <property type="entry name" value="Bromodomain"/>
</dbReference>
<dbReference type="Gene3D" id="3.30.40.10">
    <property type="entry name" value="Zinc/RING finger domain, C3HC4 (zinc finger)"/>
    <property type="match status" value="2"/>
</dbReference>